<evidence type="ECO:0000313" key="3">
    <source>
        <dbReference type="Proteomes" id="UP001295463"/>
    </source>
</evidence>
<evidence type="ECO:0008006" key="4">
    <source>
        <dbReference type="Google" id="ProtNLM"/>
    </source>
</evidence>
<protein>
    <recommendedName>
        <fullName evidence="4">FeoB-associated Cys-rich membrane protein</fullName>
    </recommendedName>
</protein>
<evidence type="ECO:0000256" key="1">
    <source>
        <dbReference type="SAM" id="Phobius"/>
    </source>
</evidence>
<dbReference type="Proteomes" id="UP001295463">
    <property type="component" value="Chromosome"/>
</dbReference>
<gene>
    <name evidence="2" type="ORF">GEAMG1_0826</name>
</gene>
<keyword evidence="1" id="KW-0812">Transmembrane</keyword>
<feature type="transmembrane region" description="Helical" evidence="1">
    <location>
        <begin position="6"/>
        <end position="25"/>
    </location>
</feature>
<evidence type="ECO:0000313" key="2">
    <source>
        <dbReference type="EMBL" id="CAH2030639.1"/>
    </source>
</evidence>
<dbReference type="EMBL" id="OW150024">
    <property type="protein sequence ID" value="CAH2030639.1"/>
    <property type="molecule type" value="Genomic_DNA"/>
</dbReference>
<accession>A0ABM9D8C0</accession>
<name>A0ABM9D8C0_9BACT</name>
<dbReference type="RefSeq" id="WP_305731558.1">
    <property type="nucleotide sequence ID" value="NZ_OW150024.1"/>
</dbReference>
<sequence>MEFFEILLMAAIAGGAVWILYTSLWKKKGCCGDDKT</sequence>
<organism evidence="2 3">
    <name type="scientific">Trichlorobacter ammonificans</name>
    <dbReference type="NCBI Taxonomy" id="2916410"/>
    <lineage>
        <taxon>Bacteria</taxon>
        <taxon>Pseudomonadati</taxon>
        <taxon>Thermodesulfobacteriota</taxon>
        <taxon>Desulfuromonadia</taxon>
        <taxon>Geobacterales</taxon>
        <taxon>Geobacteraceae</taxon>
        <taxon>Trichlorobacter</taxon>
    </lineage>
</organism>
<reference evidence="2 3" key="1">
    <citation type="submission" date="2022-03" db="EMBL/GenBank/DDBJ databases">
        <authorList>
            <person name="Koch H."/>
        </authorList>
    </citation>
    <scope>NUCLEOTIDE SEQUENCE [LARGE SCALE GENOMIC DNA]</scope>
    <source>
        <strain evidence="2 3">G1</strain>
    </source>
</reference>
<keyword evidence="1" id="KW-1133">Transmembrane helix</keyword>
<proteinExistence type="predicted"/>
<keyword evidence="3" id="KW-1185">Reference proteome</keyword>
<keyword evidence="1" id="KW-0472">Membrane</keyword>